<dbReference type="EMBL" id="JN564797">
    <property type="protein sequence ID" value="AEX55149.1"/>
    <property type="molecule type" value="Genomic_DNA"/>
</dbReference>
<evidence type="ECO:0000313" key="1">
    <source>
        <dbReference type="EMBL" id="AEX55149.1"/>
    </source>
</evidence>
<accession>H2D744</accession>
<organism evidence="1">
    <name type="scientific">Streptococcus salivarius</name>
    <dbReference type="NCBI Taxonomy" id="1304"/>
    <lineage>
        <taxon>Bacteria</taxon>
        <taxon>Bacillati</taxon>
        <taxon>Bacillota</taxon>
        <taxon>Bacilli</taxon>
        <taxon>Lactobacillales</taxon>
        <taxon>Streptococcaceae</taxon>
        <taxon>Streptococcus</taxon>
    </lineage>
</organism>
<dbReference type="AlphaFoldDB" id="H2D744"/>
<name>H2D744_STRSL</name>
<sequence length="126" mass="14876">MYIKNKRMERLHAREVVLFKKKYRGEATEAELVELKELSCIKSIHSFLTYSSGNEEVLLEKYFDHIQDWKGDWHDCPAQNAIDELGEDRVRELFKEEVKYFNEHAVIYPCSVVGSEGELYHTVAYI</sequence>
<proteinExistence type="predicted"/>
<protein>
    <submittedName>
        <fullName evidence="1">Uncharacterized protein</fullName>
    </submittedName>
</protein>
<reference evidence="1" key="1">
    <citation type="journal article" date="2012" name="Appl. Environ. Microbiol.">
        <title>Salivaricin D, a Novel Intrinsically Trypsin-Resistant Lantibiotic from Streptococcus salivarius 5M6c Isolated from a Healthy Infant.</title>
        <authorList>
            <person name="Birri D.J."/>
            <person name="Brede D.A."/>
            <person name="Nes I.F."/>
        </authorList>
    </citation>
    <scope>NUCLEOTIDE SEQUENCE</scope>
    <source>
        <strain evidence="1">5M6c</strain>
    </source>
</reference>